<feature type="compositionally biased region" description="Basic and acidic residues" evidence="1">
    <location>
        <begin position="71"/>
        <end position="81"/>
    </location>
</feature>
<organism evidence="2">
    <name type="scientific">Brassica napus</name>
    <name type="common">Rape</name>
    <dbReference type="NCBI Taxonomy" id="3708"/>
    <lineage>
        <taxon>Eukaryota</taxon>
        <taxon>Viridiplantae</taxon>
        <taxon>Streptophyta</taxon>
        <taxon>Embryophyta</taxon>
        <taxon>Tracheophyta</taxon>
        <taxon>Spermatophyta</taxon>
        <taxon>Magnoliopsida</taxon>
        <taxon>eudicotyledons</taxon>
        <taxon>Gunneridae</taxon>
        <taxon>Pentapetalae</taxon>
        <taxon>rosids</taxon>
        <taxon>malvids</taxon>
        <taxon>Brassicales</taxon>
        <taxon>Brassicaceae</taxon>
        <taxon>Brassiceae</taxon>
        <taxon>Brassica</taxon>
    </lineage>
</organism>
<dbReference type="AlphaFoldDB" id="A0A817A7D8"/>
<dbReference type="Proteomes" id="UP001295469">
    <property type="component" value="Chromosome A08"/>
</dbReference>
<sequence length="93" mass="10381">MEHVPGSQPAWCLESFAMEMASGRTSGCITIGSSQKNIGVGHFSWWGGRTVRRPFGNVRRYGFGKRHRLKEPTLESDEKPETTSVRLSSQKSP</sequence>
<dbReference type="EMBL" id="HG994362">
    <property type="protein sequence ID" value="CAF2257172.1"/>
    <property type="molecule type" value="Genomic_DNA"/>
</dbReference>
<feature type="region of interest" description="Disordered" evidence="1">
    <location>
        <begin position="71"/>
        <end position="93"/>
    </location>
</feature>
<evidence type="ECO:0000256" key="1">
    <source>
        <dbReference type="SAM" id="MobiDB-lite"/>
    </source>
</evidence>
<evidence type="ECO:0000313" key="2">
    <source>
        <dbReference type="EMBL" id="CAF2257172.1"/>
    </source>
</evidence>
<accession>A0A817A7D8</accession>
<name>A0A817A7D8_BRANA</name>
<reference evidence="2" key="1">
    <citation type="submission" date="2021-01" db="EMBL/GenBank/DDBJ databases">
        <authorList>
            <consortium name="Genoscope - CEA"/>
            <person name="William W."/>
        </authorList>
    </citation>
    <scope>NUCLEOTIDE SEQUENCE</scope>
</reference>
<protein>
    <submittedName>
        <fullName evidence="2">(rape) hypothetical protein</fullName>
    </submittedName>
</protein>
<proteinExistence type="predicted"/>
<feature type="compositionally biased region" description="Polar residues" evidence="1">
    <location>
        <begin position="82"/>
        <end position="93"/>
    </location>
</feature>
<gene>
    <name evidence="2" type="ORF">DARMORV10_A08P29840.1</name>
</gene>